<gene>
    <name evidence="2" type="ORF">SAMN05421827_103314</name>
</gene>
<proteinExistence type="predicted"/>
<protein>
    <submittedName>
        <fullName evidence="2">Uncharacterized protein</fullName>
    </submittedName>
</protein>
<organism evidence="2 3">
    <name type="scientific">Pedobacter terrae</name>
    <dbReference type="NCBI Taxonomy" id="405671"/>
    <lineage>
        <taxon>Bacteria</taxon>
        <taxon>Pseudomonadati</taxon>
        <taxon>Bacteroidota</taxon>
        <taxon>Sphingobacteriia</taxon>
        <taxon>Sphingobacteriales</taxon>
        <taxon>Sphingobacteriaceae</taxon>
        <taxon>Pedobacter</taxon>
    </lineage>
</organism>
<feature type="transmembrane region" description="Helical" evidence="1">
    <location>
        <begin position="99"/>
        <end position="120"/>
    </location>
</feature>
<evidence type="ECO:0000256" key="1">
    <source>
        <dbReference type="SAM" id="Phobius"/>
    </source>
</evidence>
<reference evidence="3" key="1">
    <citation type="submission" date="2016-10" db="EMBL/GenBank/DDBJ databases">
        <authorList>
            <person name="Varghese N."/>
            <person name="Submissions S."/>
        </authorList>
    </citation>
    <scope>NUCLEOTIDE SEQUENCE [LARGE SCALE GENOMIC DNA]</scope>
    <source>
        <strain evidence="3">DSM 17933</strain>
    </source>
</reference>
<dbReference type="AlphaFoldDB" id="A0A1G7RRZ9"/>
<dbReference type="Proteomes" id="UP000199643">
    <property type="component" value="Unassembled WGS sequence"/>
</dbReference>
<dbReference type="RefSeq" id="WP_090497964.1">
    <property type="nucleotide sequence ID" value="NZ_FNCH01000003.1"/>
</dbReference>
<keyword evidence="1" id="KW-0812">Transmembrane</keyword>
<dbReference type="OrthoDB" id="1122630at2"/>
<keyword evidence="1" id="KW-1133">Transmembrane helix</keyword>
<sequence length="399" mass="46081">MIIVVEPQMQGEKHVIVNAGILEILQITFPDDTMHLYADELHSKRLLEKPYLSRQNLVLNSYKYKPEEDKKTKIALKFFRQARLSFQMFRQAKKREAKVIVFTSCFPFIALFVNYLAGLYKQKIIICHHGDLGVLLLDKNKLVTKIFRYFIKKMMVNRNLKFNNSLIYGKSIKDKLLSTIPSISNNSFVVIDHPYEYFGNNLLNKAKGEILTLSNIGTATLIKNSESLFKLAQILRVHISNNELKLTQIGSVATELQPFMNEFVDVLKRDGSFIPNAVFEESLAKSDYFIYFFKTGGYYELCPSGTFFDAIKYLKPIIAVKNSYLEYYFDKLGNIGYLCESIDDMAELIRSIIRGDKKQEYLEQVENLKNAQNQLSNENISKDFKSQLYSLSTHNSDSN</sequence>
<dbReference type="SUPFAM" id="SSF53756">
    <property type="entry name" value="UDP-Glycosyltransferase/glycogen phosphorylase"/>
    <property type="match status" value="1"/>
</dbReference>
<dbReference type="STRING" id="405671.SAMN05421827_103314"/>
<name>A0A1G7RRZ9_9SPHI</name>
<dbReference type="Gene3D" id="3.40.50.2000">
    <property type="entry name" value="Glycogen Phosphorylase B"/>
    <property type="match status" value="1"/>
</dbReference>
<accession>A0A1G7RRZ9</accession>
<dbReference type="EMBL" id="FNCH01000003">
    <property type="protein sequence ID" value="SDG12690.1"/>
    <property type="molecule type" value="Genomic_DNA"/>
</dbReference>
<evidence type="ECO:0000313" key="2">
    <source>
        <dbReference type="EMBL" id="SDG12690.1"/>
    </source>
</evidence>
<keyword evidence="3" id="KW-1185">Reference proteome</keyword>
<evidence type="ECO:0000313" key="3">
    <source>
        <dbReference type="Proteomes" id="UP000199643"/>
    </source>
</evidence>
<keyword evidence="1" id="KW-0472">Membrane</keyword>